<dbReference type="Pfam" id="PF02170">
    <property type="entry name" value="PAZ"/>
    <property type="match status" value="1"/>
</dbReference>
<dbReference type="OrthoDB" id="2429010at2759"/>
<protein>
    <submittedName>
        <fullName evidence="2">8132_t:CDS:1</fullName>
    </submittedName>
</protein>
<keyword evidence="3" id="KW-1185">Reference proteome</keyword>
<feature type="domain" description="PAZ" evidence="1">
    <location>
        <begin position="212"/>
        <end position="324"/>
    </location>
</feature>
<gene>
    <name evidence="2" type="ORF">DEBURN_LOCUS10137</name>
</gene>
<dbReference type="Gene3D" id="2.170.260.10">
    <property type="entry name" value="paz domain"/>
    <property type="match status" value="1"/>
</dbReference>
<dbReference type="CDD" id="cd02846">
    <property type="entry name" value="PAZ_argonaute_like"/>
    <property type="match status" value="1"/>
</dbReference>
<dbReference type="PANTHER" id="PTHR22891">
    <property type="entry name" value="EUKARYOTIC TRANSLATION INITIATION FACTOR 2C"/>
    <property type="match status" value="1"/>
</dbReference>
<dbReference type="EMBL" id="CAJVPK010002593">
    <property type="protein sequence ID" value="CAG8615168.1"/>
    <property type="molecule type" value="Genomic_DNA"/>
</dbReference>
<comment type="caution">
    <text evidence="2">The sequence shown here is derived from an EMBL/GenBank/DDBJ whole genome shotgun (WGS) entry which is preliminary data.</text>
</comment>
<dbReference type="GO" id="GO:0003723">
    <property type="term" value="F:RNA binding"/>
    <property type="evidence" value="ECO:0007669"/>
    <property type="project" value="InterPro"/>
</dbReference>
<dbReference type="PROSITE" id="PS50821">
    <property type="entry name" value="PAZ"/>
    <property type="match status" value="1"/>
</dbReference>
<evidence type="ECO:0000313" key="2">
    <source>
        <dbReference type="EMBL" id="CAG8615168.1"/>
    </source>
</evidence>
<sequence length="387" mass="44515">MSDQLQIAKRPKEPAKNGRNVRVKVNYLEVKFNFPPVKSYSFDISDARRKPLKKEERDEVMAAFLKSKSRKIIAAHYGSSLYSYKDILNGIRTKECKFVHKDCLGDSQNYIVKIKFSSVISLETTREFINGNPDLSWEDIQENLNVLNSYLNTKVHTILPHLNSKSKAIFPELPEKCFLSSGSEILSGFMQSIQSLYVNVDVCNALVIPEGNLIELLPKFLGRKNFGSKNLSEDEIYSLTRLLKGYKFYLTYDSRRKTIAKISSKSAYNIKFERNGKMVRVSDYYKETGTPLKYPMLPCVVVVKGQGRNQREDNFPIEVCILKFGQKIPQSSITTPMQKEMIKLTRINPNKLFKSLEIAKKEHYDHNNDEYLKSIGLKVADKFVELD</sequence>
<dbReference type="AlphaFoldDB" id="A0A9N9CU28"/>
<dbReference type="SUPFAM" id="SSF101690">
    <property type="entry name" value="PAZ domain"/>
    <property type="match status" value="1"/>
</dbReference>
<feature type="non-terminal residue" evidence="2">
    <location>
        <position position="387"/>
    </location>
</feature>
<evidence type="ECO:0000313" key="3">
    <source>
        <dbReference type="Proteomes" id="UP000789706"/>
    </source>
</evidence>
<organism evidence="2 3">
    <name type="scientific">Diversispora eburnea</name>
    <dbReference type="NCBI Taxonomy" id="1213867"/>
    <lineage>
        <taxon>Eukaryota</taxon>
        <taxon>Fungi</taxon>
        <taxon>Fungi incertae sedis</taxon>
        <taxon>Mucoromycota</taxon>
        <taxon>Glomeromycotina</taxon>
        <taxon>Glomeromycetes</taxon>
        <taxon>Diversisporales</taxon>
        <taxon>Diversisporaceae</taxon>
        <taxon>Diversispora</taxon>
    </lineage>
</organism>
<proteinExistence type="predicted"/>
<accession>A0A9N9CU28</accession>
<dbReference type="InterPro" id="IPR036085">
    <property type="entry name" value="PAZ_dom_sf"/>
</dbReference>
<dbReference type="Proteomes" id="UP000789706">
    <property type="component" value="Unassembled WGS sequence"/>
</dbReference>
<reference evidence="2" key="1">
    <citation type="submission" date="2021-06" db="EMBL/GenBank/DDBJ databases">
        <authorList>
            <person name="Kallberg Y."/>
            <person name="Tangrot J."/>
            <person name="Rosling A."/>
        </authorList>
    </citation>
    <scope>NUCLEOTIDE SEQUENCE</scope>
    <source>
        <strain evidence="2">AZ414A</strain>
    </source>
</reference>
<evidence type="ECO:0000259" key="1">
    <source>
        <dbReference type="PROSITE" id="PS50821"/>
    </source>
</evidence>
<dbReference type="InterPro" id="IPR003100">
    <property type="entry name" value="PAZ_dom"/>
</dbReference>
<name>A0A9N9CU28_9GLOM</name>